<comment type="caution">
    <text evidence="2">The sequence shown here is derived from an EMBL/GenBank/DDBJ whole genome shotgun (WGS) entry which is preliminary data.</text>
</comment>
<reference evidence="2 3" key="1">
    <citation type="submission" date="2018-10" db="EMBL/GenBank/DDBJ databases">
        <title>A high-quality apple genome assembly.</title>
        <authorList>
            <person name="Hu J."/>
        </authorList>
    </citation>
    <scope>NUCLEOTIDE SEQUENCE [LARGE SCALE GENOMIC DNA]</scope>
    <source>
        <strain evidence="3">cv. HFTH1</strain>
        <tissue evidence="2">Young leaf</tissue>
    </source>
</reference>
<dbReference type="AlphaFoldDB" id="A0A498HMY8"/>
<name>A0A498HMY8_MALDO</name>
<dbReference type="Proteomes" id="UP000290289">
    <property type="component" value="Chromosome 16"/>
</dbReference>
<evidence type="ECO:0000256" key="1">
    <source>
        <dbReference type="SAM" id="MobiDB-lite"/>
    </source>
</evidence>
<sequence length="96" mass="10736">MVLEQVSSRVKPNNHTCSRSPNSCYPHSPTSVKEKTLQGLIRGWSTPHIANWFYGGTSTFFRVSKQVVSRVKPNDNMCSTPPVYVVHVLGLKILHA</sequence>
<keyword evidence="3" id="KW-1185">Reference proteome</keyword>
<evidence type="ECO:0000313" key="3">
    <source>
        <dbReference type="Proteomes" id="UP000290289"/>
    </source>
</evidence>
<evidence type="ECO:0000313" key="2">
    <source>
        <dbReference type="EMBL" id="RXH70777.1"/>
    </source>
</evidence>
<proteinExistence type="predicted"/>
<feature type="region of interest" description="Disordered" evidence="1">
    <location>
        <begin position="1"/>
        <end position="30"/>
    </location>
</feature>
<organism evidence="2 3">
    <name type="scientific">Malus domestica</name>
    <name type="common">Apple</name>
    <name type="synonym">Pyrus malus</name>
    <dbReference type="NCBI Taxonomy" id="3750"/>
    <lineage>
        <taxon>Eukaryota</taxon>
        <taxon>Viridiplantae</taxon>
        <taxon>Streptophyta</taxon>
        <taxon>Embryophyta</taxon>
        <taxon>Tracheophyta</taxon>
        <taxon>Spermatophyta</taxon>
        <taxon>Magnoliopsida</taxon>
        <taxon>eudicotyledons</taxon>
        <taxon>Gunneridae</taxon>
        <taxon>Pentapetalae</taxon>
        <taxon>rosids</taxon>
        <taxon>fabids</taxon>
        <taxon>Rosales</taxon>
        <taxon>Rosaceae</taxon>
        <taxon>Amygdaloideae</taxon>
        <taxon>Maleae</taxon>
        <taxon>Malus</taxon>
    </lineage>
</organism>
<accession>A0A498HMY8</accession>
<protein>
    <submittedName>
        <fullName evidence="2">Uncharacterized protein</fullName>
    </submittedName>
</protein>
<gene>
    <name evidence="2" type="ORF">DVH24_013523</name>
</gene>
<dbReference type="EMBL" id="RDQH01000342">
    <property type="protein sequence ID" value="RXH70777.1"/>
    <property type="molecule type" value="Genomic_DNA"/>
</dbReference>